<dbReference type="EMBL" id="JAIZPD010000014">
    <property type="protein sequence ID" value="KAH0958853.1"/>
    <property type="molecule type" value="Genomic_DNA"/>
</dbReference>
<organism evidence="2 3">
    <name type="scientific">Hirsutella rhossiliensis</name>
    <dbReference type="NCBI Taxonomy" id="111463"/>
    <lineage>
        <taxon>Eukaryota</taxon>
        <taxon>Fungi</taxon>
        <taxon>Dikarya</taxon>
        <taxon>Ascomycota</taxon>
        <taxon>Pezizomycotina</taxon>
        <taxon>Sordariomycetes</taxon>
        <taxon>Hypocreomycetidae</taxon>
        <taxon>Hypocreales</taxon>
        <taxon>Ophiocordycipitaceae</taxon>
        <taxon>Hirsutella</taxon>
    </lineage>
</organism>
<comment type="caution">
    <text evidence="2">The sequence shown here is derived from an EMBL/GenBank/DDBJ whole genome shotgun (WGS) entry which is preliminary data.</text>
</comment>
<feature type="compositionally biased region" description="Low complexity" evidence="1">
    <location>
        <begin position="41"/>
        <end position="64"/>
    </location>
</feature>
<gene>
    <name evidence="2" type="ORF">HRG_09898</name>
</gene>
<dbReference type="AlphaFoldDB" id="A0A9P8MNR9"/>
<feature type="region of interest" description="Disordered" evidence="1">
    <location>
        <begin position="35"/>
        <end position="86"/>
    </location>
</feature>
<protein>
    <submittedName>
        <fullName evidence="2">Uncharacterized protein</fullName>
    </submittedName>
</protein>
<evidence type="ECO:0000313" key="3">
    <source>
        <dbReference type="Proteomes" id="UP000824596"/>
    </source>
</evidence>
<keyword evidence="3" id="KW-1185">Reference proteome</keyword>
<sequence>MAAAVRLLISRGPASLDDDGYFHCQDVELTTFNIHGRKRSPSIASTSSSSSPSSSSSSFVASPPAVAPPPRRRSHRRSQDARHGRSLSIVTLLSSSSSSSSSTSLYQCPSPSLVYIRGMTADQRRKLADQIWREIW</sequence>
<reference evidence="2" key="1">
    <citation type="submission" date="2021-09" db="EMBL/GenBank/DDBJ databases">
        <title>A high-quality genome of the endoparasitic fungus Hirsutella rhossiliensis with a comparison of Hirsutella genomes reveals transposable elements contributing to genome size variation.</title>
        <authorList>
            <person name="Lin R."/>
            <person name="Jiao Y."/>
            <person name="Sun X."/>
            <person name="Ling J."/>
            <person name="Xie B."/>
            <person name="Cheng X."/>
        </authorList>
    </citation>
    <scope>NUCLEOTIDE SEQUENCE</scope>
    <source>
        <strain evidence="2">HR02</strain>
    </source>
</reference>
<dbReference type="RefSeq" id="XP_044716366.1">
    <property type="nucleotide sequence ID" value="XM_044868369.1"/>
</dbReference>
<accession>A0A9P8MNR9</accession>
<name>A0A9P8MNR9_9HYPO</name>
<evidence type="ECO:0000256" key="1">
    <source>
        <dbReference type="SAM" id="MobiDB-lite"/>
    </source>
</evidence>
<proteinExistence type="predicted"/>
<dbReference type="Proteomes" id="UP000824596">
    <property type="component" value="Unassembled WGS sequence"/>
</dbReference>
<dbReference type="GeneID" id="68359027"/>
<evidence type="ECO:0000313" key="2">
    <source>
        <dbReference type="EMBL" id="KAH0958853.1"/>
    </source>
</evidence>